<evidence type="ECO:0000313" key="3">
    <source>
        <dbReference type="Proteomes" id="UP000578112"/>
    </source>
</evidence>
<sequence length="209" mass="20643">MAQSRVTAIFLTLSSAVLLAACGDSDSPSTNGSAGPETTSDATVAWANGVCTASTELDASVQSAGDKIRAVDASTAPDEVRSQVKSSVTEVQDAAANLARILAGKPGGVVPETAQAQEDLLVAGAAAQSSVDKLNSASDQVGDAKTPEELTSSLAGLKTAATEAATGLAAYREAVRNVAVGSAEAVKYAFQAAPACQSLIVAASASPSS</sequence>
<proteinExistence type="predicted"/>
<feature type="signal peptide" evidence="1">
    <location>
        <begin position="1"/>
        <end position="20"/>
    </location>
</feature>
<dbReference type="PROSITE" id="PS51257">
    <property type="entry name" value="PROKAR_LIPOPROTEIN"/>
    <property type="match status" value="1"/>
</dbReference>
<keyword evidence="3" id="KW-1185">Reference proteome</keyword>
<feature type="chain" id="PRO_5039465751" evidence="1">
    <location>
        <begin position="21"/>
        <end position="209"/>
    </location>
</feature>
<evidence type="ECO:0000313" key="2">
    <source>
        <dbReference type="EMBL" id="MBB4763971.1"/>
    </source>
</evidence>
<dbReference type="RefSeq" id="WP_184995212.1">
    <property type="nucleotide sequence ID" value="NZ_BOMK01000024.1"/>
</dbReference>
<organism evidence="2 3">
    <name type="scientific">Actinoplanes digitatis</name>
    <dbReference type="NCBI Taxonomy" id="1868"/>
    <lineage>
        <taxon>Bacteria</taxon>
        <taxon>Bacillati</taxon>
        <taxon>Actinomycetota</taxon>
        <taxon>Actinomycetes</taxon>
        <taxon>Micromonosporales</taxon>
        <taxon>Micromonosporaceae</taxon>
        <taxon>Actinoplanes</taxon>
    </lineage>
</organism>
<accession>A0A7W7MR82</accession>
<protein>
    <submittedName>
        <fullName evidence="2">Formate-dependent phosphoribosylglycinamide formyltransferase (GAR transformylase)</fullName>
    </submittedName>
</protein>
<name>A0A7W7MR82_9ACTN</name>
<dbReference type="EMBL" id="JACHNH010000001">
    <property type="protein sequence ID" value="MBB4763971.1"/>
    <property type="molecule type" value="Genomic_DNA"/>
</dbReference>
<comment type="caution">
    <text evidence="2">The sequence shown here is derived from an EMBL/GenBank/DDBJ whole genome shotgun (WGS) entry which is preliminary data.</text>
</comment>
<reference evidence="2 3" key="1">
    <citation type="submission" date="2020-08" db="EMBL/GenBank/DDBJ databases">
        <title>Sequencing the genomes of 1000 actinobacteria strains.</title>
        <authorList>
            <person name="Klenk H.-P."/>
        </authorList>
    </citation>
    <scope>NUCLEOTIDE SEQUENCE [LARGE SCALE GENOMIC DNA]</scope>
    <source>
        <strain evidence="2 3">DSM 43149</strain>
    </source>
</reference>
<gene>
    <name evidence="2" type="ORF">BJ971_004527</name>
</gene>
<evidence type="ECO:0000256" key="1">
    <source>
        <dbReference type="SAM" id="SignalP"/>
    </source>
</evidence>
<keyword evidence="1" id="KW-0732">Signal</keyword>
<dbReference type="Proteomes" id="UP000578112">
    <property type="component" value="Unassembled WGS sequence"/>
</dbReference>
<keyword evidence="2" id="KW-0808">Transferase</keyword>
<dbReference type="AlphaFoldDB" id="A0A7W7MR82"/>
<dbReference type="GO" id="GO:0016740">
    <property type="term" value="F:transferase activity"/>
    <property type="evidence" value="ECO:0007669"/>
    <property type="project" value="UniProtKB-KW"/>
</dbReference>